<dbReference type="PROSITE" id="PS00460">
    <property type="entry name" value="GLUTATHIONE_PEROXID_1"/>
    <property type="match status" value="1"/>
</dbReference>
<dbReference type="GO" id="GO:0004601">
    <property type="term" value="F:peroxidase activity"/>
    <property type="evidence" value="ECO:0007669"/>
    <property type="project" value="UniProtKB-KW"/>
</dbReference>
<feature type="domain" description="Thioredoxin" evidence="6">
    <location>
        <begin position="1"/>
        <end position="156"/>
    </location>
</feature>
<gene>
    <name evidence="7" type="ORF">HZI73_18025</name>
</gene>
<dbReference type="CDD" id="cd00340">
    <property type="entry name" value="GSH_Peroxidase"/>
    <property type="match status" value="1"/>
</dbReference>
<dbReference type="AlphaFoldDB" id="A0A8J8SI34"/>
<evidence type="ECO:0000256" key="2">
    <source>
        <dbReference type="ARBA" id="ARBA00022559"/>
    </source>
</evidence>
<accession>A0A8J8SI34</accession>
<dbReference type="KEGG" id="vpy:HZI73_18025"/>
<dbReference type="PANTHER" id="PTHR11592">
    <property type="entry name" value="GLUTATHIONE PEROXIDASE"/>
    <property type="match status" value="1"/>
</dbReference>
<dbReference type="Pfam" id="PF00255">
    <property type="entry name" value="GSHPx"/>
    <property type="match status" value="1"/>
</dbReference>
<name>A0A8J8SI34_9FIRM</name>
<dbReference type="InterPro" id="IPR029760">
    <property type="entry name" value="GPX_CS"/>
</dbReference>
<dbReference type="PROSITE" id="PS51355">
    <property type="entry name" value="GLUTATHIONE_PEROXID_3"/>
    <property type="match status" value="1"/>
</dbReference>
<dbReference type="GO" id="GO:0034599">
    <property type="term" value="P:cellular response to oxidative stress"/>
    <property type="evidence" value="ECO:0007669"/>
    <property type="project" value="TreeGrafter"/>
</dbReference>
<keyword evidence="2 5" id="KW-0575">Peroxidase</keyword>
<dbReference type="InterPro" id="IPR029759">
    <property type="entry name" value="GPX_AS"/>
</dbReference>
<dbReference type="InterPro" id="IPR036249">
    <property type="entry name" value="Thioredoxin-like_sf"/>
</dbReference>
<comment type="similarity">
    <text evidence="1 5">Belongs to the glutathione peroxidase family.</text>
</comment>
<organism evidence="7 8">
    <name type="scientific">Vallitalea pronyensis</name>
    <dbReference type="NCBI Taxonomy" id="1348613"/>
    <lineage>
        <taxon>Bacteria</taxon>
        <taxon>Bacillati</taxon>
        <taxon>Bacillota</taxon>
        <taxon>Clostridia</taxon>
        <taxon>Lachnospirales</taxon>
        <taxon>Vallitaleaceae</taxon>
        <taxon>Vallitalea</taxon>
    </lineage>
</organism>
<dbReference type="FunFam" id="3.40.30.10:FF:000010">
    <property type="entry name" value="Glutathione peroxidase"/>
    <property type="match status" value="1"/>
</dbReference>
<dbReference type="SUPFAM" id="SSF52833">
    <property type="entry name" value="Thioredoxin-like"/>
    <property type="match status" value="1"/>
</dbReference>
<dbReference type="PANTHER" id="PTHR11592:SF78">
    <property type="entry name" value="GLUTATHIONE PEROXIDASE"/>
    <property type="match status" value="1"/>
</dbReference>
<keyword evidence="8" id="KW-1185">Reference proteome</keyword>
<dbReference type="RefSeq" id="WP_212694765.1">
    <property type="nucleotide sequence ID" value="NZ_CP058649.1"/>
</dbReference>
<evidence type="ECO:0000256" key="4">
    <source>
        <dbReference type="PIRSR" id="PIRSR000303-1"/>
    </source>
</evidence>
<dbReference type="PRINTS" id="PR01011">
    <property type="entry name" value="GLUTPROXDASE"/>
</dbReference>
<protein>
    <recommendedName>
        <fullName evidence="5">Glutathione peroxidase</fullName>
    </recommendedName>
</protein>
<evidence type="ECO:0000313" key="7">
    <source>
        <dbReference type="EMBL" id="QUI24073.1"/>
    </source>
</evidence>
<reference evidence="7" key="1">
    <citation type="submission" date="2020-07" db="EMBL/GenBank/DDBJ databases">
        <title>Vallitalea pronyensis genome.</title>
        <authorList>
            <person name="Postec A."/>
        </authorList>
    </citation>
    <scope>NUCLEOTIDE SEQUENCE</scope>
    <source>
        <strain evidence="7">FatNI3</strain>
    </source>
</reference>
<dbReference type="Gene3D" id="3.40.30.10">
    <property type="entry name" value="Glutaredoxin"/>
    <property type="match status" value="1"/>
</dbReference>
<dbReference type="PIRSF" id="PIRSF000303">
    <property type="entry name" value="Glutathion_perox"/>
    <property type="match status" value="1"/>
</dbReference>
<feature type="active site" evidence="4">
    <location>
        <position position="35"/>
    </location>
</feature>
<evidence type="ECO:0000256" key="5">
    <source>
        <dbReference type="RuleBase" id="RU000499"/>
    </source>
</evidence>
<dbReference type="PROSITE" id="PS00763">
    <property type="entry name" value="GLUTATHIONE_PEROXID_2"/>
    <property type="match status" value="1"/>
</dbReference>
<evidence type="ECO:0000313" key="8">
    <source>
        <dbReference type="Proteomes" id="UP000683246"/>
    </source>
</evidence>
<evidence type="ECO:0000256" key="3">
    <source>
        <dbReference type="ARBA" id="ARBA00023002"/>
    </source>
</evidence>
<keyword evidence="3 5" id="KW-0560">Oxidoreductase</keyword>
<evidence type="ECO:0000256" key="1">
    <source>
        <dbReference type="ARBA" id="ARBA00006926"/>
    </source>
</evidence>
<evidence type="ECO:0000259" key="6">
    <source>
        <dbReference type="PROSITE" id="PS51352"/>
    </source>
</evidence>
<sequence length="156" mass="17969">MSIYDFNVETIQGDQVSLETYKGKVILIVNVASKCGFTKQYDGLEKLYEAYQDKGFVILGFPCNQFKEQEPGSNEEIQEFCRLNFGVTFPMFAKIDVNGDEAHPLYQYLVKETGGKKIPWNFTKFLIGPDGQIVNRYHPMKRPKNLVKEVEKLLNQ</sequence>
<dbReference type="InterPro" id="IPR000889">
    <property type="entry name" value="Glutathione_peroxidase"/>
</dbReference>
<dbReference type="EMBL" id="CP058649">
    <property type="protein sequence ID" value="QUI24073.1"/>
    <property type="molecule type" value="Genomic_DNA"/>
</dbReference>
<dbReference type="Proteomes" id="UP000683246">
    <property type="component" value="Chromosome"/>
</dbReference>
<dbReference type="PROSITE" id="PS51352">
    <property type="entry name" value="THIOREDOXIN_2"/>
    <property type="match status" value="1"/>
</dbReference>
<dbReference type="InterPro" id="IPR013766">
    <property type="entry name" value="Thioredoxin_domain"/>
</dbReference>
<proteinExistence type="inferred from homology"/>